<dbReference type="HOGENOM" id="CLU_086900_0_0_6"/>
<sequence length="301" mass="34483">MRIILSRKGFDSSAGGCPNPILPDGRLLPLPIPDDESIVKYQDLVFDDLNLGQLVKHLTKDKVKPNQGAHLDPDMFPAMLDRGSEGDSMWQANLGQSASAQGHLQKQGVREGDIFLYFAVFQPVEYVRRRWQFVKGTKPLHMMWGYMQIGEVLKWDAIRENEQHQWLAYHPHWQYQTDALNTLYLSRQDLDLNPFVKVQPSFIPGAGIFTHASPELTLSAGQNLTDWQVPSWMYPFSDDSADSEKVVRPPLSYHTKPWRWHLEGDNCYLKAAARGQEFVLHDAYADNALPWLYKLIQQHAA</sequence>
<name>Q1MYU8_9GAMM</name>
<dbReference type="OrthoDB" id="9772090at2"/>
<gene>
    <name evidence="2" type="ORF">RED65_04919</name>
</gene>
<accession>Q1MYU8</accession>
<evidence type="ECO:0000259" key="1">
    <source>
        <dbReference type="Pfam" id="PF18754"/>
    </source>
</evidence>
<reference evidence="2 3" key="1">
    <citation type="submission" date="2006-03" db="EMBL/GenBank/DDBJ databases">
        <authorList>
            <person name="Pinhassi J."/>
            <person name="Pedros-Alio C."/>
            <person name="Ferriera S."/>
            <person name="Johnson J."/>
            <person name="Kravitz S."/>
            <person name="Halpern A."/>
            <person name="Remington K."/>
            <person name="Beeson K."/>
            <person name="Tran B."/>
            <person name="Rogers Y.-H."/>
            <person name="Friedman R."/>
            <person name="Venter J.C."/>
        </authorList>
    </citation>
    <scope>NUCLEOTIDE SEQUENCE [LARGE SCALE GENOMIC DNA]</scope>
    <source>
        <strain evidence="2 3">RED65</strain>
    </source>
</reference>
<comment type="caution">
    <text evidence="2">The sequence shown here is derived from an EMBL/GenBank/DDBJ whole genome shotgun (WGS) entry which is preliminary data.</text>
</comment>
<dbReference type="EMBL" id="AAQH01000023">
    <property type="protein sequence ID" value="EAT11108.1"/>
    <property type="molecule type" value="Genomic_DNA"/>
</dbReference>
<protein>
    <recommendedName>
        <fullName evidence="1">Nucleotide modification associated domain-containing protein</fullName>
    </recommendedName>
</protein>
<evidence type="ECO:0000313" key="3">
    <source>
        <dbReference type="Proteomes" id="UP000004263"/>
    </source>
</evidence>
<dbReference type="InterPro" id="IPR041135">
    <property type="entry name" value="Nmad3"/>
</dbReference>
<dbReference type="AlphaFoldDB" id="Q1MYU8"/>
<dbReference type="RefSeq" id="WP_007016710.1">
    <property type="nucleotide sequence ID" value="NZ_AAQH01000023.1"/>
</dbReference>
<evidence type="ECO:0000313" key="2">
    <source>
        <dbReference type="EMBL" id="EAT11108.1"/>
    </source>
</evidence>
<dbReference type="STRING" id="207949.RED65_04919"/>
<dbReference type="Proteomes" id="UP000004263">
    <property type="component" value="Unassembled WGS sequence"/>
</dbReference>
<keyword evidence="3" id="KW-1185">Reference proteome</keyword>
<proteinExistence type="predicted"/>
<dbReference type="Pfam" id="PF18754">
    <property type="entry name" value="Nmad3"/>
    <property type="match status" value="1"/>
</dbReference>
<organism evidence="2 3">
    <name type="scientific">Bermanella marisrubri</name>
    <dbReference type="NCBI Taxonomy" id="207949"/>
    <lineage>
        <taxon>Bacteria</taxon>
        <taxon>Pseudomonadati</taxon>
        <taxon>Pseudomonadota</taxon>
        <taxon>Gammaproteobacteria</taxon>
        <taxon>Oceanospirillales</taxon>
        <taxon>Oceanospirillaceae</taxon>
        <taxon>Bermanella</taxon>
    </lineage>
</organism>
<feature type="domain" description="Nucleotide modification associated" evidence="1">
    <location>
        <begin position="2"/>
        <end position="280"/>
    </location>
</feature>